<dbReference type="InterPro" id="IPR020846">
    <property type="entry name" value="MFS_dom"/>
</dbReference>
<keyword evidence="10" id="KW-1185">Reference proteome</keyword>
<evidence type="ECO:0000256" key="4">
    <source>
        <dbReference type="ARBA" id="ARBA00022692"/>
    </source>
</evidence>
<gene>
    <name evidence="9" type="ORF">ACFSBH_14875</name>
</gene>
<dbReference type="PANTHER" id="PTHR43124">
    <property type="entry name" value="PURINE EFFLUX PUMP PBUE"/>
    <property type="match status" value="1"/>
</dbReference>
<feature type="transmembrane region" description="Helical" evidence="7">
    <location>
        <begin position="89"/>
        <end position="109"/>
    </location>
</feature>
<dbReference type="PRINTS" id="PR01035">
    <property type="entry name" value="TCRTETA"/>
</dbReference>
<dbReference type="InterPro" id="IPR011701">
    <property type="entry name" value="MFS"/>
</dbReference>
<feature type="domain" description="Major facilitator superfamily (MFS) profile" evidence="8">
    <location>
        <begin position="24"/>
        <end position="410"/>
    </location>
</feature>
<feature type="transmembrane region" description="Helical" evidence="7">
    <location>
        <begin position="298"/>
        <end position="317"/>
    </location>
</feature>
<dbReference type="InterPro" id="IPR050189">
    <property type="entry name" value="MFS_Efflux_Transporters"/>
</dbReference>
<dbReference type="Proteomes" id="UP001597221">
    <property type="component" value="Unassembled WGS sequence"/>
</dbReference>
<dbReference type="EMBL" id="JBHUDE010000139">
    <property type="protein sequence ID" value="MFD1608906.1"/>
    <property type="molecule type" value="Genomic_DNA"/>
</dbReference>
<feature type="transmembrane region" description="Helical" evidence="7">
    <location>
        <begin position="230"/>
        <end position="252"/>
    </location>
</feature>
<keyword evidence="5 7" id="KW-1133">Transmembrane helix</keyword>
<comment type="subcellular location">
    <subcellularLocation>
        <location evidence="1">Cell membrane</location>
        <topology evidence="1">Multi-pass membrane protein</topology>
    </subcellularLocation>
</comment>
<organism evidence="9 10">
    <name type="scientific">Oceanobacillus luteolus</name>
    <dbReference type="NCBI Taxonomy" id="1274358"/>
    <lineage>
        <taxon>Bacteria</taxon>
        <taxon>Bacillati</taxon>
        <taxon>Bacillota</taxon>
        <taxon>Bacilli</taxon>
        <taxon>Bacillales</taxon>
        <taxon>Bacillaceae</taxon>
        <taxon>Oceanobacillus</taxon>
    </lineage>
</organism>
<feature type="transmembrane region" description="Helical" evidence="7">
    <location>
        <begin position="264"/>
        <end position="286"/>
    </location>
</feature>
<feature type="transmembrane region" description="Helical" evidence="7">
    <location>
        <begin position="388"/>
        <end position="408"/>
    </location>
</feature>
<evidence type="ECO:0000256" key="7">
    <source>
        <dbReference type="SAM" id="Phobius"/>
    </source>
</evidence>
<evidence type="ECO:0000256" key="2">
    <source>
        <dbReference type="ARBA" id="ARBA00022448"/>
    </source>
</evidence>
<evidence type="ECO:0000256" key="3">
    <source>
        <dbReference type="ARBA" id="ARBA00022475"/>
    </source>
</evidence>
<protein>
    <submittedName>
        <fullName evidence="9">MFS transporter</fullName>
    </submittedName>
</protein>
<evidence type="ECO:0000313" key="10">
    <source>
        <dbReference type="Proteomes" id="UP001597221"/>
    </source>
</evidence>
<dbReference type="Gene3D" id="1.20.1250.20">
    <property type="entry name" value="MFS general substrate transporter like domains"/>
    <property type="match status" value="1"/>
</dbReference>
<reference evidence="10" key="1">
    <citation type="journal article" date="2019" name="Int. J. Syst. Evol. Microbiol.">
        <title>The Global Catalogue of Microorganisms (GCM) 10K type strain sequencing project: providing services to taxonomists for standard genome sequencing and annotation.</title>
        <authorList>
            <consortium name="The Broad Institute Genomics Platform"/>
            <consortium name="The Broad Institute Genome Sequencing Center for Infectious Disease"/>
            <person name="Wu L."/>
            <person name="Ma J."/>
        </authorList>
    </citation>
    <scope>NUCLEOTIDE SEQUENCE [LARGE SCALE GENOMIC DNA]</scope>
    <source>
        <strain evidence="10">CGMCC 1.12376</strain>
    </source>
</reference>
<dbReference type="PANTHER" id="PTHR43124:SF3">
    <property type="entry name" value="CHLORAMPHENICOL EFFLUX PUMP RV0191"/>
    <property type="match status" value="1"/>
</dbReference>
<feature type="transmembrane region" description="Helical" evidence="7">
    <location>
        <begin position="323"/>
        <end position="344"/>
    </location>
</feature>
<accession>A0ABW4HTM9</accession>
<keyword evidence="3" id="KW-1003">Cell membrane</keyword>
<keyword evidence="4 7" id="KW-0812">Transmembrane</keyword>
<dbReference type="SUPFAM" id="SSF103473">
    <property type="entry name" value="MFS general substrate transporter"/>
    <property type="match status" value="1"/>
</dbReference>
<evidence type="ECO:0000256" key="1">
    <source>
        <dbReference type="ARBA" id="ARBA00004651"/>
    </source>
</evidence>
<keyword evidence="6 7" id="KW-0472">Membrane</keyword>
<evidence type="ECO:0000256" key="5">
    <source>
        <dbReference type="ARBA" id="ARBA00022989"/>
    </source>
</evidence>
<keyword evidence="2" id="KW-0813">Transport</keyword>
<feature type="transmembrane region" description="Helical" evidence="7">
    <location>
        <begin position="184"/>
        <end position="201"/>
    </location>
</feature>
<feature type="transmembrane region" description="Helical" evidence="7">
    <location>
        <begin position="356"/>
        <end position="376"/>
    </location>
</feature>
<dbReference type="InterPro" id="IPR036259">
    <property type="entry name" value="MFS_trans_sf"/>
</dbReference>
<comment type="caution">
    <text evidence="9">The sequence shown here is derived from an EMBL/GenBank/DDBJ whole genome shotgun (WGS) entry which is preliminary data.</text>
</comment>
<feature type="transmembrane region" description="Helical" evidence="7">
    <location>
        <begin position="58"/>
        <end position="82"/>
    </location>
</feature>
<evidence type="ECO:0000256" key="6">
    <source>
        <dbReference type="ARBA" id="ARBA00023136"/>
    </source>
</evidence>
<proteinExistence type="predicted"/>
<dbReference type="PROSITE" id="PS50850">
    <property type="entry name" value="MFS"/>
    <property type="match status" value="1"/>
</dbReference>
<feature type="transmembrane region" description="Helical" evidence="7">
    <location>
        <begin position="24"/>
        <end position="46"/>
    </location>
</feature>
<dbReference type="RefSeq" id="WP_379598344.1">
    <property type="nucleotide sequence ID" value="NZ_JBHUDE010000139.1"/>
</dbReference>
<dbReference type="Pfam" id="PF07690">
    <property type="entry name" value="MFS_1"/>
    <property type="match status" value="1"/>
</dbReference>
<name>A0ABW4HTM9_9BACI</name>
<dbReference type="CDD" id="cd17474">
    <property type="entry name" value="MFS_YfmO_like"/>
    <property type="match status" value="1"/>
</dbReference>
<sequence>MDTYKQIVIELKECTTLKKNKGMIILAVGSVPLMMTLGNSMLIPVLPKMKSSMDLSQLQVSLTITVFSIAAAVMIPIVGYLSDRYSRKIIMLPSLILFALGAFLAGLGAAFFDSYLWIIIGRTIQGIGAAGSAPIAMALIGDLFKGGERSRVLGIFEASNGLGKVLSPIIGSLLALIVWHSVFFAFPIFSLVAAIMVWIFVKEKSNRQAPPPFRKYARGLLSVFKHEGRWLFTAYLAGGTCLFTLFGILFYLSDVLESTYKIDGVLKGLILAIPLLVMVTTSYITGSKIGSNLVRMKRFSIIGLLFMTISYGLLVWVESLFPFLLVLALSSIGVGLTLPCINSLITGAAGKERRGFVSSLYGSVRFIGVALGPPMFTRLMDWSRTGMFTSIAAFTLLVGLLVLFLIHVKGKDGKHRKKIIRYKYV</sequence>
<dbReference type="InterPro" id="IPR001958">
    <property type="entry name" value="Tet-R_TetA/multi-R_MdtG-like"/>
</dbReference>
<evidence type="ECO:0000313" key="9">
    <source>
        <dbReference type="EMBL" id="MFD1608906.1"/>
    </source>
</evidence>
<evidence type="ECO:0000259" key="8">
    <source>
        <dbReference type="PROSITE" id="PS50850"/>
    </source>
</evidence>